<feature type="region of interest" description="Disordered" evidence="8">
    <location>
        <begin position="277"/>
        <end position="325"/>
    </location>
</feature>
<feature type="transmembrane region" description="Helical" evidence="9">
    <location>
        <begin position="113"/>
        <end position="131"/>
    </location>
</feature>
<dbReference type="PANTHER" id="PTHR24243:SF224">
    <property type="entry name" value="G-PROTEIN COUPLED RECEPTOR 19-RELATED"/>
    <property type="match status" value="1"/>
</dbReference>
<evidence type="ECO:0000313" key="12">
    <source>
        <dbReference type="Proteomes" id="UP000192578"/>
    </source>
</evidence>
<keyword evidence="5 9" id="KW-0472">Membrane</keyword>
<keyword evidence="2 9" id="KW-0812">Transmembrane</keyword>
<dbReference type="PANTHER" id="PTHR24243">
    <property type="entry name" value="G-PROTEIN COUPLED RECEPTOR"/>
    <property type="match status" value="1"/>
</dbReference>
<organism evidence="11 12">
    <name type="scientific">Hypsibius exemplaris</name>
    <name type="common">Freshwater tardigrade</name>
    <dbReference type="NCBI Taxonomy" id="2072580"/>
    <lineage>
        <taxon>Eukaryota</taxon>
        <taxon>Metazoa</taxon>
        <taxon>Ecdysozoa</taxon>
        <taxon>Tardigrada</taxon>
        <taxon>Eutardigrada</taxon>
        <taxon>Parachela</taxon>
        <taxon>Hypsibioidea</taxon>
        <taxon>Hypsibiidae</taxon>
        <taxon>Hypsibius</taxon>
    </lineage>
</organism>
<feature type="transmembrane region" description="Helical" evidence="9">
    <location>
        <begin position="77"/>
        <end position="101"/>
    </location>
</feature>
<keyword evidence="7" id="KW-0807">Transducer</keyword>
<feature type="transmembrane region" description="Helical" evidence="9">
    <location>
        <begin position="363"/>
        <end position="387"/>
    </location>
</feature>
<dbReference type="SUPFAM" id="SSF81321">
    <property type="entry name" value="Family A G protein-coupled receptor-like"/>
    <property type="match status" value="2"/>
</dbReference>
<evidence type="ECO:0000256" key="4">
    <source>
        <dbReference type="ARBA" id="ARBA00023040"/>
    </source>
</evidence>
<evidence type="ECO:0000256" key="7">
    <source>
        <dbReference type="ARBA" id="ARBA00023224"/>
    </source>
</evidence>
<dbReference type="Proteomes" id="UP000192578">
    <property type="component" value="Unassembled WGS sequence"/>
</dbReference>
<dbReference type="GO" id="GO:0005886">
    <property type="term" value="C:plasma membrane"/>
    <property type="evidence" value="ECO:0007669"/>
    <property type="project" value="TreeGrafter"/>
</dbReference>
<dbReference type="OrthoDB" id="6088892at2759"/>
<reference evidence="12" key="1">
    <citation type="submission" date="2017-01" db="EMBL/GenBank/DDBJ databases">
        <title>Comparative genomics of anhydrobiosis in the tardigrade Hypsibius dujardini.</title>
        <authorList>
            <person name="Yoshida Y."/>
            <person name="Koutsovoulos G."/>
            <person name="Laetsch D."/>
            <person name="Stevens L."/>
            <person name="Kumar S."/>
            <person name="Horikawa D."/>
            <person name="Ishino K."/>
            <person name="Komine S."/>
            <person name="Tomita M."/>
            <person name="Blaxter M."/>
            <person name="Arakawa K."/>
        </authorList>
    </citation>
    <scope>NUCLEOTIDE SEQUENCE [LARGE SCALE GENOMIC DNA]</scope>
    <source>
        <strain evidence="12">Z151</strain>
    </source>
</reference>
<feature type="domain" description="G-protein coupled receptors family 1 profile" evidence="10">
    <location>
        <begin position="406"/>
        <end position="463"/>
    </location>
</feature>
<dbReference type="PROSITE" id="PS50262">
    <property type="entry name" value="G_PROTEIN_RECEP_F1_2"/>
    <property type="match status" value="2"/>
</dbReference>
<dbReference type="CDD" id="cd00637">
    <property type="entry name" value="7tm_classA_rhodopsin-like"/>
    <property type="match status" value="2"/>
</dbReference>
<accession>A0A1W0WNA6</accession>
<feature type="transmembrane region" description="Helical" evidence="9">
    <location>
        <begin position="151"/>
        <end position="172"/>
    </location>
</feature>
<protein>
    <recommendedName>
        <fullName evidence="10">G-protein coupled receptors family 1 profile domain-containing protein</fullName>
    </recommendedName>
</protein>
<dbReference type="InterPro" id="IPR017452">
    <property type="entry name" value="GPCR_Rhodpsn_7TM"/>
</dbReference>
<dbReference type="Pfam" id="PF00001">
    <property type="entry name" value="7tm_1"/>
    <property type="match status" value="2"/>
</dbReference>
<evidence type="ECO:0000256" key="2">
    <source>
        <dbReference type="ARBA" id="ARBA00022692"/>
    </source>
</evidence>
<feature type="transmembrane region" description="Helical" evidence="9">
    <location>
        <begin position="193"/>
        <end position="213"/>
    </location>
</feature>
<dbReference type="InterPro" id="IPR000276">
    <property type="entry name" value="GPCR_Rhodpsn"/>
</dbReference>
<feature type="domain" description="G-protein coupled receptors family 1 profile" evidence="10">
    <location>
        <begin position="92"/>
        <end position="383"/>
    </location>
</feature>
<comment type="subcellular location">
    <subcellularLocation>
        <location evidence="1">Membrane</location>
        <topology evidence="1">Multi-pass membrane protein</topology>
    </subcellularLocation>
</comment>
<evidence type="ECO:0000259" key="10">
    <source>
        <dbReference type="PROSITE" id="PS50262"/>
    </source>
</evidence>
<keyword evidence="6" id="KW-0675">Receptor</keyword>
<feature type="transmembrane region" description="Helical" evidence="9">
    <location>
        <begin position="331"/>
        <end position="351"/>
    </location>
</feature>
<comment type="caution">
    <text evidence="11">The sequence shown here is derived from an EMBL/GenBank/DDBJ whole genome shotgun (WGS) entry which is preliminary data.</text>
</comment>
<evidence type="ECO:0000313" key="11">
    <source>
        <dbReference type="EMBL" id="OQV16603.1"/>
    </source>
</evidence>
<keyword evidence="3 9" id="KW-1133">Transmembrane helix</keyword>
<dbReference type="AlphaFoldDB" id="A0A1W0WNA6"/>
<dbReference type="Gene3D" id="1.20.1070.10">
    <property type="entry name" value="Rhodopsin 7-helix transmembrane proteins"/>
    <property type="match status" value="2"/>
</dbReference>
<evidence type="ECO:0000256" key="6">
    <source>
        <dbReference type="ARBA" id="ARBA00023170"/>
    </source>
</evidence>
<evidence type="ECO:0000256" key="8">
    <source>
        <dbReference type="SAM" id="MobiDB-lite"/>
    </source>
</evidence>
<evidence type="ECO:0000256" key="5">
    <source>
        <dbReference type="ARBA" id="ARBA00023136"/>
    </source>
</evidence>
<gene>
    <name evidence="11" type="ORF">BV898_09273</name>
</gene>
<sequence>MNQTSNPAWNQTNPSAWVQTNSSAWVQTNSSAWIQTNSSAWIQTNPSAWIQTSNPAWNQTSSSAWNQTTPLVPEWSALPVCILLTFLTGIIGNGVLLVVFLTHRTLWTPFNVYVVNLLIANCCCIATQFPFDVISDLYGGLWPVGERLCSYYIIVGWFFQPVIFNSHQLIAINRIWAVTRPISYRRIHSIRTATCLCLGVWAYVMVGLAPGLLQDAMYYRQPADGPGGCQLNTPGQLAWAVAVQIIYYIWPQVMMIVALLVISTAKRKQTKLNLTRKSGAVAPSHAGSQKRSDLESPRGAAGATTAVDPAHDEAPPTGQQRRPTQRSHGDLLLVLLTLTVTVCWTPNNVYFSWLFFEPLDAPVFFAVTTILLALQATIDPILFTLALRSLPLPVCILLTFLTGIIGNGVLLVVFLTHRTLWTPFNVYVVNLLIANCCCIATQFPFDAISDLYSGLWPIGERLCSCCIIISCFFRPARAARCYTQRS</sequence>
<evidence type="ECO:0000256" key="3">
    <source>
        <dbReference type="ARBA" id="ARBA00022989"/>
    </source>
</evidence>
<keyword evidence="4" id="KW-0297">G-protein coupled receptor</keyword>
<keyword evidence="12" id="KW-1185">Reference proteome</keyword>
<dbReference type="GO" id="GO:0004930">
    <property type="term" value="F:G protein-coupled receptor activity"/>
    <property type="evidence" value="ECO:0007669"/>
    <property type="project" value="UniProtKB-KW"/>
</dbReference>
<proteinExistence type="predicted"/>
<evidence type="ECO:0000256" key="9">
    <source>
        <dbReference type="SAM" id="Phobius"/>
    </source>
</evidence>
<name>A0A1W0WNA6_HYPEX</name>
<feature type="transmembrane region" description="Helical" evidence="9">
    <location>
        <begin position="237"/>
        <end position="262"/>
    </location>
</feature>
<dbReference type="PRINTS" id="PR00237">
    <property type="entry name" value="GPCRRHODOPSN"/>
</dbReference>
<dbReference type="EMBL" id="MTYJ01000072">
    <property type="protein sequence ID" value="OQV16603.1"/>
    <property type="molecule type" value="Genomic_DNA"/>
</dbReference>
<feature type="transmembrane region" description="Helical" evidence="9">
    <location>
        <begin position="394"/>
        <end position="415"/>
    </location>
</feature>
<evidence type="ECO:0000256" key="1">
    <source>
        <dbReference type="ARBA" id="ARBA00004141"/>
    </source>
</evidence>